<dbReference type="Gene3D" id="3.40.50.2300">
    <property type="match status" value="1"/>
</dbReference>
<keyword evidence="5" id="KW-1185">Reference proteome</keyword>
<dbReference type="SMART" id="SM00850">
    <property type="entry name" value="LytTR"/>
    <property type="match status" value="1"/>
</dbReference>
<keyword evidence="1" id="KW-0597">Phosphoprotein</keyword>
<dbReference type="SMART" id="SM00448">
    <property type="entry name" value="REC"/>
    <property type="match status" value="1"/>
</dbReference>
<dbReference type="InterPro" id="IPR011006">
    <property type="entry name" value="CheY-like_superfamily"/>
</dbReference>
<dbReference type="PROSITE" id="PS50110">
    <property type="entry name" value="RESPONSE_REGULATORY"/>
    <property type="match status" value="1"/>
</dbReference>
<dbReference type="GO" id="GO:0000156">
    <property type="term" value="F:phosphorelay response regulator activity"/>
    <property type="evidence" value="ECO:0007669"/>
    <property type="project" value="InterPro"/>
</dbReference>
<evidence type="ECO:0000313" key="4">
    <source>
        <dbReference type="EMBL" id="PRY87427.1"/>
    </source>
</evidence>
<gene>
    <name evidence="4" type="ORF">CLW00_10646</name>
</gene>
<keyword evidence="4" id="KW-0238">DNA-binding</keyword>
<feature type="domain" description="Response regulatory" evidence="2">
    <location>
        <begin position="2"/>
        <end position="115"/>
    </location>
</feature>
<feature type="domain" description="HTH LytTR-type" evidence="3">
    <location>
        <begin position="147"/>
        <end position="256"/>
    </location>
</feature>
<dbReference type="EMBL" id="PVTR01000006">
    <property type="protein sequence ID" value="PRY87427.1"/>
    <property type="molecule type" value="Genomic_DNA"/>
</dbReference>
<name>A0A2T0WL61_9BACT</name>
<dbReference type="PANTHER" id="PTHR37299:SF1">
    <property type="entry name" value="STAGE 0 SPORULATION PROTEIN A HOMOLOG"/>
    <property type="match status" value="1"/>
</dbReference>
<evidence type="ECO:0000313" key="5">
    <source>
        <dbReference type="Proteomes" id="UP000238157"/>
    </source>
</evidence>
<evidence type="ECO:0000256" key="1">
    <source>
        <dbReference type="PROSITE-ProRule" id="PRU00169"/>
    </source>
</evidence>
<feature type="modified residue" description="4-aspartylphosphate" evidence="1">
    <location>
        <position position="55"/>
    </location>
</feature>
<dbReference type="InterPro" id="IPR046947">
    <property type="entry name" value="LytR-like"/>
</dbReference>
<dbReference type="RefSeq" id="WP_106133725.1">
    <property type="nucleotide sequence ID" value="NZ_PVTR01000006.1"/>
</dbReference>
<dbReference type="InterPro" id="IPR001789">
    <property type="entry name" value="Sig_transdc_resp-reg_receiver"/>
</dbReference>
<comment type="caution">
    <text evidence="4">The sequence shown here is derived from an EMBL/GenBank/DDBJ whole genome shotgun (WGS) entry which is preliminary data.</text>
</comment>
<sequence>MRTAIIEDEPLALKRIERIIQQHRPAWEIAFRAQSVRELQTFFKKEQKIDLMLCDIHLADGLSFKAFKDTNPSFPIIFITAYDEYALRSFEHNCVDYILKPIDEKRMIQSFEKLESLNGSQVQPQMNSEFFEQMLHNYQVKPYKKRFLSKIGKRVKFIPVEEISYFYSEGGVTYLVEKEGSKKYLIDHSLQELEEGMLDPMKFHRINRSTIIHLDGLVEMKPYINGRLLLSMTAVSDTKIVVARERVNEFKNWINQ</sequence>
<evidence type="ECO:0000259" key="2">
    <source>
        <dbReference type="PROSITE" id="PS50110"/>
    </source>
</evidence>
<dbReference type="PROSITE" id="PS50930">
    <property type="entry name" value="HTH_LYTTR"/>
    <property type="match status" value="1"/>
</dbReference>
<accession>A0A2T0WL61</accession>
<dbReference type="Proteomes" id="UP000238157">
    <property type="component" value="Unassembled WGS sequence"/>
</dbReference>
<dbReference type="Gene3D" id="2.40.50.1020">
    <property type="entry name" value="LytTr DNA-binding domain"/>
    <property type="match status" value="1"/>
</dbReference>
<dbReference type="GO" id="GO:0003677">
    <property type="term" value="F:DNA binding"/>
    <property type="evidence" value="ECO:0007669"/>
    <property type="project" value="UniProtKB-KW"/>
</dbReference>
<dbReference type="AlphaFoldDB" id="A0A2T0WL61"/>
<dbReference type="Pfam" id="PF00072">
    <property type="entry name" value="Response_reg"/>
    <property type="match status" value="1"/>
</dbReference>
<dbReference type="InterPro" id="IPR007492">
    <property type="entry name" value="LytTR_DNA-bd_dom"/>
</dbReference>
<dbReference type="Pfam" id="PF04397">
    <property type="entry name" value="LytTR"/>
    <property type="match status" value="1"/>
</dbReference>
<protein>
    <submittedName>
        <fullName evidence="4">DNA-binding LytR/AlgR family response regulator</fullName>
    </submittedName>
</protein>
<proteinExistence type="predicted"/>
<dbReference type="PANTHER" id="PTHR37299">
    <property type="entry name" value="TRANSCRIPTIONAL REGULATOR-RELATED"/>
    <property type="match status" value="1"/>
</dbReference>
<reference evidence="4 5" key="1">
    <citation type="submission" date="2018-03" db="EMBL/GenBank/DDBJ databases">
        <title>Genomic Encyclopedia of Archaeal and Bacterial Type Strains, Phase II (KMG-II): from individual species to whole genera.</title>
        <authorList>
            <person name="Goeker M."/>
        </authorList>
    </citation>
    <scope>NUCLEOTIDE SEQUENCE [LARGE SCALE GENOMIC DNA]</scope>
    <source>
        <strain evidence="4 5">DSM 27929</strain>
    </source>
</reference>
<evidence type="ECO:0000259" key="3">
    <source>
        <dbReference type="PROSITE" id="PS50930"/>
    </source>
</evidence>
<dbReference type="OrthoDB" id="1646880at2"/>
<dbReference type="SUPFAM" id="SSF52172">
    <property type="entry name" value="CheY-like"/>
    <property type="match status" value="1"/>
</dbReference>
<organism evidence="4 5">
    <name type="scientific">Mongoliibacter ruber</name>
    <dbReference type="NCBI Taxonomy" id="1750599"/>
    <lineage>
        <taxon>Bacteria</taxon>
        <taxon>Pseudomonadati</taxon>
        <taxon>Bacteroidota</taxon>
        <taxon>Cytophagia</taxon>
        <taxon>Cytophagales</taxon>
        <taxon>Cyclobacteriaceae</taxon>
        <taxon>Mongoliibacter</taxon>
    </lineage>
</organism>